<organism evidence="3 4">
    <name type="scientific">Artemisia annua</name>
    <name type="common">Sweet wormwood</name>
    <dbReference type="NCBI Taxonomy" id="35608"/>
    <lineage>
        <taxon>Eukaryota</taxon>
        <taxon>Viridiplantae</taxon>
        <taxon>Streptophyta</taxon>
        <taxon>Embryophyta</taxon>
        <taxon>Tracheophyta</taxon>
        <taxon>Spermatophyta</taxon>
        <taxon>Magnoliopsida</taxon>
        <taxon>eudicotyledons</taxon>
        <taxon>Gunneridae</taxon>
        <taxon>Pentapetalae</taxon>
        <taxon>asterids</taxon>
        <taxon>campanulids</taxon>
        <taxon>Asterales</taxon>
        <taxon>Asteraceae</taxon>
        <taxon>Asteroideae</taxon>
        <taxon>Anthemideae</taxon>
        <taxon>Artemisiinae</taxon>
        <taxon>Artemisia</taxon>
    </lineage>
</organism>
<comment type="similarity">
    <text evidence="1">Belongs to the UbiA prenyltransferase family.</text>
</comment>
<dbReference type="GO" id="GO:0006744">
    <property type="term" value="P:ubiquinone biosynthetic process"/>
    <property type="evidence" value="ECO:0007669"/>
    <property type="project" value="TreeGrafter"/>
</dbReference>
<dbReference type="InterPro" id="IPR039653">
    <property type="entry name" value="Prenyltransferase"/>
</dbReference>
<gene>
    <name evidence="3" type="ORF">CTI12_AA583430</name>
</gene>
<protein>
    <submittedName>
        <fullName evidence="3">Polyprenyltransferase 1</fullName>
    </submittedName>
</protein>
<dbReference type="PANTHER" id="PTHR11048">
    <property type="entry name" value="PRENYLTRANSFERASES"/>
    <property type="match status" value="1"/>
</dbReference>
<name>A0A2U1KMI5_ARTAN</name>
<dbReference type="Proteomes" id="UP000245207">
    <property type="component" value="Unassembled WGS sequence"/>
</dbReference>
<keyword evidence="2 3" id="KW-0808">Transferase</keyword>
<dbReference type="EMBL" id="PKPP01016127">
    <property type="protein sequence ID" value="PWA37994.1"/>
    <property type="molecule type" value="Genomic_DNA"/>
</dbReference>
<dbReference type="PANTHER" id="PTHR11048:SF28">
    <property type="entry name" value="4-HYDROXYBENZOATE POLYPRENYLTRANSFERASE, MITOCHONDRIAL"/>
    <property type="match status" value="1"/>
</dbReference>
<dbReference type="GO" id="GO:0016765">
    <property type="term" value="F:transferase activity, transferring alkyl or aryl (other than methyl) groups"/>
    <property type="evidence" value="ECO:0007669"/>
    <property type="project" value="TreeGrafter"/>
</dbReference>
<keyword evidence="4" id="KW-1185">Reference proteome</keyword>
<evidence type="ECO:0000313" key="4">
    <source>
        <dbReference type="Proteomes" id="UP000245207"/>
    </source>
</evidence>
<dbReference type="OrthoDB" id="1748486at2759"/>
<evidence type="ECO:0000256" key="1">
    <source>
        <dbReference type="ARBA" id="ARBA00005985"/>
    </source>
</evidence>
<dbReference type="AlphaFoldDB" id="A0A2U1KMI5"/>
<reference evidence="3 4" key="1">
    <citation type="journal article" date="2018" name="Mol. Plant">
        <title>The genome of Artemisia annua provides insight into the evolution of Asteraceae family and artemisinin biosynthesis.</title>
        <authorList>
            <person name="Shen Q."/>
            <person name="Zhang L."/>
            <person name="Liao Z."/>
            <person name="Wang S."/>
            <person name="Yan T."/>
            <person name="Shi P."/>
            <person name="Liu M."/>
            <person name="Fu X."/>
            <person name="Pan Q."/>
            <person name="Wang Y."/>
            <person name="Lv Z."/>
            <person name="Lu X."/>
            <person name="Zhang F."/>
            <person name="Jiang W."/>
            <person name="Ma Y."/>
            <person name="Chen M."/>
            <person name="Hao X."/>
            <person name="Li L."/>
            <person name="Tang Y."/>
            <person name="Lv G."/>
            <person name="Zhou Y."/>
            <person name="Sun X."/>
            <person name="Brodelius P.E."/>
            <person name="Rose J.K.C."/>
            <person name="Tang K."/>
        </authorList>
    </citation>
    <scope>NUCLEOTIDE SEQUENCE [LARGE SCALE GENOMIC DNA]</scope>
    <source>
        <strain evidence="4">cv. Huhao1</strain>
        <tissue evidence="3">Leaf</tissue>
    </source>
</reference>
<dbReference type="STRING" id="35608.A0A2U1KMI5"/>
<evidence type="ECO:0000313" key="3">
    <source>
        <dbReference type="EMBL" id="PWA37994.1"/>
    </source>
</evidence>
<proteinExistence type="inferred from homology"/>
<accession>A0A2U1KMI5</accession>
<evidence type="ECO:0000256" key="2">
    <source>
        <dbReference type="ARBA" id="ARBA00022679"/>
    </source>
</evidence>
<sequence>MAALVLLHRYSRSSSRKLFSLLALSQQPNTHHFDFYSNFNHKHDFDKYYYPNFNYINRLGVGSGLGQRTYTSNSNLKDDEKEKCELGNNKKGKVLTWIDLYVPKIVRPYAHLARLDKPIGTWLLAWPCFW</sequence>
<comment type="caution">
    <text evidence="3">The sequence shown here is derived from an EMBL/GenBank/DDBJ whole genome shotgun (WGS) entry which is preliminary data.</text>
</comment>
<dbReference type="GO" id="GO:0005743">
    <property type="term" value="C:mitochondrial inner membrane"/>
    <property type="evidence" value="ECO:0007669"/>
    <property type="project" value="TreeGrafter"/>
</dbReference>